<keyword evidence="2" id="KW-1185">Reference proteome</keyword>
<accession>A0A2U3QJR5</accession>
<sequence>MEAGYILLNMDSNAIQSSFDNSTDGVVTRDDHRLVVKDTVTVTEIDLKDRVIRKTWKLMGLVLNNTYELDSHETAFIKDKSMALEGYNITSFEVYIVNRGMKIRVSSSDDFNEARLIQSEIAAFLKKSAIGCPADVNATASRAQKA</sequence>
<evidence type="ECO:0000313" key="1">
    <source>
        <dbReference type="EMBL" id="SPQ01651.1"/>
    </source>
</evidence>
<gene>
    <name evidence="1" type="ORF">NBG4_640005</name>
</gene>
<name>A0A2U3QJR5_9BACT</name>
<protein>
    <submittedName>
        <fullName evidence="1">Uncharacterized protein</fullName>
    </submittedName>
</protein>
<dbReference type="Proteomes" id="UP000245125">
    <property type="component" value="Unassembled WGS sequence"/>
</dbReference>
<dbReference type="EMBL" id="OUUY01000113">
    <property type="protein sequence ID" value="SPQ01651.1"/>
    <property type="molecule type" value="Genomic_DNA"/>
</dbReference>
<reference evidence="2" key="1">
    <citation type="submission" date="2018-03" db="EMBL/GenBank/DDBJ databases">
        <authorList>
            <person name="Zecchin S."/>
        </authorList>
    </citation>
    <scope>NUCLEOTIDE SEQUENCE [LARGE SCALE GENOMIC DNA]</scope>
</reference>
<organism evidence="1 2">
    <name type="scientific">Candidatus Sulfobium mesophilum</name>
    <dbReference type="NCBI Taxonomy" id="2016548"/>
    <lineage>
        <taxon>Bacteria</taxon>
        <taxon>Pseudomonadati</taxon>
        <taxon>Nitrospirota</taxon>
        <taxon>Nitrospiria</taxon>
        <taxon>Nitrospirales</taxon>
        <taxon>Nitrospiraceae</taxon>
        <taxon>Candidatus Sulfobium</taxon>
    </lineage>
</organism>
<dbReference type="AlphaFoldDB" id="A0A2U3QJR5"/>
<evidence type="ECO:0000313" key="2">
    <source>
        <dbReference type="Proteomes" id="UP000245125"/>
    </source>
</evidence>
<proteinExistence type="predicted"/>